<protein>
    <submittedName>
        <fullName evidence="1">Uncharacterized protein</fullName>
    </submittedName>
</protein>
<dbReference type="RefSeq" id="WP_007255871.1">
    <property type="nucleotide sequence ID" value="NZ_CH724107.1"/>
</dbReference>
<reference evidence="1 2" key="1">
    <citation type="journal article" date="2010" name="J. Bacteriol.">
        <title>Genome sequences of Oceanicola granulosus HTCC2516(T) and Oceanicola batsensis HTCC2597(TDelta).</title>
        <authorList>
            <person name="Thrash J.C."/>
            <person name="Cho J.C."/>
            <person name="Vergin K.L."/>
            <person name="Giovannoni S.J."/>
        </authorList>
    </citation>
    <scope>NUCLEOTIDE SEQUENCE [LARGE SCALE GENOMIC DNA]</scope>
    <source>
        <strain evidence="2">ATCC BAA-861 / DSM 15982 / KCTC 12143 / HTCC2516</strain>
    </source>
</reference>
<organism evidence="1 2">
    <name type="scientific">Oceanicola granulosus (strain ATCC BAA-861 / DSM 15982 / KCTC 12143 / HTCC2516)</name>
    <dbReference type="NCBI Taxonomy" id="314256"/>
    <lineage>
        <taxon>Bacteria</taxon>
        <taxon>Pseudomonadati</taxon>
        <taxon>Pseudomonadota</taxon>
        <taxon>Alphaproteobacteria</taxon>
        <taxon>Rhodobacterales</taxon>
        <taxon>Roseobacteraceae</taxon>
        <taxon>Oceanicola</taxon>
    </lineage>
</organism>
<dbReference type="eggNOG" id="COG0859">
    <property type="taxonomic scope" value="Bacteria"/>
</dbReference>
<keyword evidence="2" id="KW-1185">Reference proteome</keyword>
<dbReference type="InterPro" id="IPR046163">
    <property type="entry name" value="DUF6165"/>
</dbReference>
<evidence type="ECO:0000313" key="2">
    <source>
        <dbReference type="Proteomes" id="UP000003635"/>
    </source>
</evidence>
<sequence length="133" mass="14904">MDDILVPVSPGELIDKLTILRIKSERITDAAKLANVRHEQAELTRVAEAHLPASASLAALWEELYGINLRLWQIEDDIRDCEAARDFGERFVALARAVYVTNDARSDVKKRINLLLGSALVEEKSYADYRAAP</sequence>
<name>Q2CJK2_OCEGH</name>
<accession>Q2CJK2</accession>
<dbReference type="Pfam" id="PF19662">
    <property type="entry name" value="DUF6165"/>
    <property type="match status" value="1"/>
</dbReference>
<dbReference type="STRING" id="314256.OG2516_11756"/>
<dbReference type="EMBL" id="AAOT01000001">
    <property type="protein sequence ID" value="EAR53137.1"/>
    <property type="molecule type" value="Genomic_DNA"/>
</dbReference>
<comment type="caution">
    <text evidence="1">The sequence shown here is derived from an EMBL/GenBank/DDBJ whole genome shotgun (WGS) entry which is preliminary data.</text>
</comment>
<dbReference type="AlphaFoldDB" id="Q2CJK2"/>
<gene>
    <name evidence="1" type="ORF">OG2516_11756</name>
</gene>
<dbReference type="Proteomes" id="UP000003635">
    <property type="component" value="Unassembled WGS sequence"/>
</dbReference>
<proteinExistence type="predicted"/>
<dbReference type="OrthoDB" id="9155693at2"/>
<evidence type="ECO:0000313" key="1">
    <source>
        <dbReference type="EMBL" id="EAR53137.1"/>
    </source>
</evidence>
<dbReference type="HOGENOM" id="CLU_155300_0_0_5"/>